<dbReference type="HOGENOM" id="CLU_698317_0_0_1"/>
<proteinExistence type="predicted"/>
<dbReference type="Pfam" id="PF00226">
    <property type="entry name" value="DnaJ"/>
    <property type="match status" value="1"/>
</dbReference>
<evidence type="ECO:0000256" key="1">
    <source>
        <dbReference type="SAM" id="Coils"/>
    </source>
</evidence>
<dbReference type="EMBL" id="JH767576">
    <property type="protein sequence ID" value="EON65816.1"/>
    <property type="molecule type" value="Genomic_DNA"/>
</dbReference>
<dbReference type="PRINTS" id="PR00625">
    <property type="entry name" value="JDOMAIN"/>
</dbReference>
<dbReference type="GO" id="GO:0051082">
    <property type="term" value="F:unfolded protein binding"/>
    <property type="evidence" value="ECO:0007669"/>
    <property type="project" value="TreeGrafter"/>
</dbReference>
<protein>
    <recommendedName>
        <fullName evidence="3">J domain-containing protein</fullName>
    </recommendedName>
</protein>
<dbReference type="InterPro" id="IPR036869">
    <property type="entry name" value="J_dom_sf"/>
</dbReference>
<keyword evidence="5" id="KW-1185">Reference proteome</keyword>
<dbReference type="SMART" id="SM00271">
    <property type="entry name" value="DnaJ"/>
    <property type="match status" value="1"/>
</dbReference>
<dbReference type="eggNOG" id="KOG0713">
    <property type="taxonomic scope" value="Eukaryota"/>
</dbReference>
<dbReference type="GeneID" id="19902366"/>
<feature type="compositionally biased region" description="Basic and acidic residues" evidence="2">
    <location>
        <begin position="61"/>
        <end position="104"/>
    </location>
</feature>
<dbReference type="InterPro" id="IPR001623">
    <property type="entry name" value="DnaJ_domain"/>
</dbReference>
<dbReference type="Gene3D" id="1.10.287.110">
    <property type="entry name" value="DnaJ domain"/>
    <property type="match status" value="1"/>
</dbReference>
<dbReference type="GO" id="GO:0005737">
    <property type="term" value="C:cytoplasm"/>
    <property type="evidence" value="ECO:0007669"/>
    <property type="project" value="TreeGrafter"/>
</dbReference>
<dbReference type="CDD" id="cd06257">
    <property type="entry name" value="DnaJ"/>
    <property type="match status" value="1"/>
</dbReference>
<feature type="coiled-coil region" evidence="1">
    <location>
        <begin position="284"/>
        <end position="318"/>
    </location>
</feature>
<dbReference type="AlphaFoldDB" id="R7YVW9"/>
<gene>
    <name evidence="4" type="ORF">W97_05055</name>
</gene>
<dbReference type="GO" id="GO:0044183">
    <property type="term" value="F:protein folding chaperone"/>
    <property type="evidence" value="ECO:0007669"/>
    <property type="project" value="TreeGrafter"/>
</dbReference>
<evidence type="ECO:0000313" key="5">
    <source>
        <dbReference type="Proteomes" id="UP000016924"/>
    </source>
</evidence>
<reference evidence="5" key="1">
    <citation type="submission" date="2012-06" db="EMBL/GenBank/DDBJ databases">
        <title>The genome sequence of Coniosporium apollinis CBS 100218.</title>
        <authorList>
            <consortium name="The Broad Institute Genome Sequencing Platform"/>
            <person name="Cuomo C."/>
            <person name="Gorbushina A."/>
            <person name="Noack S."/>
            <person name="Walker B."/>
            <person name="Young S.K."/>
            <person name="Zeng Q."/>
            <person name="Gargeya S."/>
            <person name="Fitzgerald M."/>
            <person name="Haas B."/>
            <person name="Abouelleil A."/>
            <person name="Alvarado L."/>
            <person name="Arachchi H.M."/>
            <person name="Berlin A.M."/>
            <person name="Chapman S.B."/>
            <person name="Goldberg J."/>
            <person name="Griggs A."/>
            <person name="Gujja S."/>
            <person name="Hansen M."/>
            <person name="Howarth C."/>
            <person name="Imamovic A."/>
            <person name="Larimer J."/>
            <person name="McCowan C."/>
            <person name="Montmayeur A."/>
            <person name="Murphy C."/>
            <person name="Neiman D."/>
            <person name="Pearson M."/>
            <person name="Priest M."/>
            <person name="Roberts A."/>
            <person name="Saif S."/>
            <person name="Shea T."/>
            <person name="Sisk P."/>
            <person name="Sykes S."/>
            <person name="Wortman J."/>
            <person name="Nusbaum C."/>
            <person name="Birren B."/>
        </authorList>
    </citation>
    <scope>NUCLEOTIDE SEQUENCE [LARGE SCALE GENOMIC DNA]</scope>
    <source>
        <strain evidence="5">CBS 100218</strain>
    </source>
</reference>
<dbReference type="PANTHER" id="PTHR43948:SF10">
    <property type="entry name" value="MRJ, ISOFORM E"/>
    <property type="match status" value="1"/>
</dbReference>
<dbReference type="PANTHER" id="PTHR43948">
    <property type="entry name" value="DNAJ HOMOLOG SUBFAMILY B"/>
    <property type="match status" value="1"/>
</dbReference>
<name>R7YVW9_CONA1</name>
<dbReference type="OrthoDB" id="10250354at2759"/>
<dbReference type="Proteomes" id="UP000016924">
    <property type="component" value="Unassembled WGS sequence"/>
</dbReference>
<accession>R7YVW9</accession>
<dbReference type="RefSeq" id="XP_007781133.1">
    <property type="nucleotide sequence ID" value="XM_007782943.1"/>
</dbReference>
<sequence>MSNLSQNPYYVFGISQHVTDAEIRSSYKKLSLKYHPDKAKPEDVAAATERMKQINAAYHKLKPENRKATDEKIKKQYWREDPERARREQREQKARDQRRWDDYMKWSANRHKQTHGGNQWDGQDHHQKAQKDKQEREQHDQQERIRQRWEQRQKERRDERQQADDQNKENIERQAEDYWRGVYEARKRNEEAREQAWAQCRGLDGRHQAIVNSLKQRIAQYRTLLPLTRLCIYGTDPLARYTARSLLDDQHDPQYEHPLRSAWTKRINQVSHQVTNIRSCAMFNMETATLIEELKTKIEELEREVAALHTTVEALLAEDRGIREYHQGCNGGCDYFRNQADNIALAKEMHASVCHALNYPTGEVPEWFLVDLSMFWYQRFKRATDHRACNWAGFS</sequence>
<feature type="compositionally biased region" description="Basic and acidic residues" evidence="2">
    <location>
        <begin position="122"/>
        <end position="173"/>
    </location>
</feature>
<dbReference type="STRING" id="1168221.R7YVW9"/>
<feature type="region of interest" description="Disordered" evidence="2">
    <location>
        <begin position="56"/>
        <end position="173"/>
    </location>
</feature>
<feature type="domain" description="J" evidence="3">
    <location>
        <begin position="7"/>
        <end position="81"/>
    </location>
</feature>
<organism evidence="4 5">
    <name type="scientific">Coniosporium apollinis (strain CBS 100218)</name>
    <name type="common">Rock-inhabiting black yeast</name>
    <dbReference type="NCBI Taxonomy" id="1168221"/>
    <lineage>
        <taxon>Eukaryota</taxon>
        <taxon>Fungi</taxon>
        <taxon>Dikarya</taxon>
        <taxon>Ascomycota</taxon>
        <taxon>Pezizomycotina</taxon>
        <taxon>Dothideomycetes</taxon>
        <taxon>Dothideomycetes incertae sedis</taxon>
        <taxon>Coniosporium</taxon>
    </lineage>
</organism>
<evidence type="ECO:0000259" key="3">
    <source>
        <dbReference type="PROSITE" id="PS50076"/>
    </source>
</evidence>
<evidence type="ECO:0000256" key="2">
    <source>
        <dbReference type="SAM" id="MobiDB-lite"/>
    </source>
</evidence>
<dbReference type="GO" id="GO:0051087">
    <property type="term" value="F:protein-folding chaperone binding"/>
    <property type="evidence" value="ECO:0007669"/>
    <property type="project" value="TreeGrafter"/>
</dbReference>
<dbReference type="PROSITE" id="PS50076">
    <property type="entry name" value="DNAJ_2"/>
    <property type="match status" value="1"/>
</dbReference>
<keyword evidence="1" id="KW-0175">Coiled coil</keyword>
<evidence type="ECO:0000313" key="4">
    <source>
        <dbReference type="EMBL" id="EON65816.1"/>
    </source>
</evidence>
<dbReference type="SUPFAM" id="SSF46565">
    <property type="entry name" value="Chaperone J-domain"/>
    <property type="match status" value="1"/>
</dbReference>